<dbReference type="GO" id="GO:0016301">
    <property type="term" value="F:kinase activity"/>
    <property type="evidence" value="ECO:0007669"/>
    <property type="project" value="UniProtKB-KW"/>
</dbReference>
<reference evidence="9 10" key="1">
    <citation type="submission" date="2019-08" db="EMBL/GenBank/DDBJ databases">
        <title>In-depth cultivation of the pig gut microbiome towards novel bacterial diversity and tailored functional studies.</title>
        <authorList>
            <person name="Wylensek D."/>
            <person name="Hitch T.C.A."/>
            <person name="Clavel T."/>
        </authorList>
    </citation>
    <scope>NUCLEOTIDE SEQUENCE [LARGE SCALE GENOMIC DNA]</scope>
    <source>
        <strain evidence="9 10">WCA-389-WT-23D1</strain>
    </source>
</reference>
<dbReference type="InterPro" id="IPR033887">
    <property type="entry name" value="PTS_IIA_man"/>
</dbReference>
<dbReference type="PANTHER" id="PTHR33799">
    <property type="entry name" value="PTS PERMEASE-RELATED-RELATED"/>
    <property type="match status" value="1"/>
</dbReference>
<evidence type="ECO:0000259" key="8">
    <source>
        <dbReference type="PROSITE" id="PS51096"/>
    </source>
</evidence>
<keyword evidence="6" id="KW-0598">Phosphotransferase system</keyword>
<keyword evidence="10" id="KW-1185">Reference proteome</keyword>
<keyword evidence="4" id="KW-0762">Sugar transport</keyword>
<dbReference type="Pfam" id="PF03610">
    <property type="entry name" value="EIIA-man"/>
    <property type="match status" value="1"/>
</dbReference>
<dbReference type="Proteomes" id="UP000429958">
    <property type="component" value="Unassembled WGS sequence"/>
</dbReference>
<evidence type="ECO:0000313" key="9">
    <source>
        <dbReference type="EMBL" id="MSS37954.1"/>
    </source>
</evidence>
<dbReference type="CDD" id="cd00006">
    <property type="entry name" value="PTS_IIA_man"/>
    <property type="match status" value="1"/>
</dbReference>
<dbReference type="InterPro" id="IPR051471">
    <property type="entry name" value="Bacterial_PTS_sugar_comp"/>
</dbReference>
<evidence type="ECO:0000256" key="5">
    <source>
        <dbReference type="ARBA" id="ARBA00022679"/>
    </source>
</evidence>
<keyword evidence="3" id="KW-0963">Cytoplasm</keyword>
<dbReference type="InterPro" id="IPR004701">
    <property type="entry name" value="PTS_EIIA_man-typ"/>
</dbReference>
<dbReference type="PANTHER" id="PTHR33799:SF1">
    <property type="entry name" value="PTS SYSTEM MANNOSE-SPECIFIC EIIAB COMPONENT-RELATED"/>
    <property type="match status" value="1"/>
</dbReference>
<keyword evidence="5" id="KW-0808">Transferase</keyword>
<dbReference type="SUPFAM" id="SSF53062">
    <property type="entry name" value="PTS system fructose IIA component-like"/>
    <property type="match status" value="1"/>
</dbReference>
<evidence type="ECO:0000256" key="2">
    <source>
        <dbReference type="ARBA" id="ARBA00022448"/>
    </source>
</evidence>
<protein>
    <submittedName>
        <fullName evidence="9">PTS mannose transporter subunit IIA</fullName>
    </submittedName>
</protein>
<keyword evidence="2" id="KW-0813">Transport</keyword>
<sequence>MRRILITTHGEFAGGLKQMMDFVLGGNDKVEILNAYTTPDFDMDREVAAVMDGAEEGDELIVLTDVLGGSVSNAFSRQLSRPGIYVLAGVNAPMLLAMVPMLDSAMATEELIRQGMQSARDGCVFINDRMKRISEEREEDFA</sequence>
<dbReference type="GO" id="GO:0016020">
    <property type="term" value="C:membrane"/>
    <property type="evidence" value="ECO:0007669"/>
    <property type="project" value="InterPro"/>
</dbReference>
<evidence type="ECO:0000256" key="7">
    <source>
        <dbReference type="ARBA" id="ARBA00022777"/>
    </source>
</evidence>
<proteinExistence type="predicted"/>
<comment type="caution">
    <text evidence="9">The sequence shown here is derived from an EMBL/GenBank/DDBJ whole genome shotgun (WGS) entry which is preliminary data.</text>
</comment>
<dbReference type="Gene3D" id="3.40.50.510">
    <property type="entry name" value="Phosphotransferase system, mannose-type IIA component"/>
    <property type="match status" value="1"/>
</dbReference>
<keyword evidence="7" id="KW-0418">Kinase</keyword>
<evidence type="ECO:0000313" key="10">
    <source>
        <dbReference type="Proteomes" id="UP000429958"/>
    </source>
</evidence>
<dbReference type="GO" id="GO:0009401">
    <property type="term" value="P:phosphoenolpyruvate-dependent sugar phosphotransferase system"/>
    <property type="evidence" value="ECO:0007669"/>
    <property type="project" value="UniProtKB-KW"/>
</dbReference>
<gene>
    <name evidence="9" type="ORF">FYJ39_15670</name>
</gene>
<dbReference type="EMBL" id="VUMD01000016">
    <property type="protein sequence ID" value="MSS37954.1"/>
    <property type="molecule type" value="Genomic_DNA"/>
</dbReference>
<evidence type="ECO:0000256" key="3">
    <source>
        <dbReference type="ARBA" id="ARBA00022490"/>
    </source>
</evidence>
<name>A0A7X2NN57_9CLOT</name>
<evidence type="ECO:0000256" key="6">
    <source>
        <dbReference type="ARBA" id="ARBA00022683"/>
    </source>
</evidence>
<feature type="domain" description="PTS EIIA type-4" evidence="8">
    <location>
        <begin position="1"/>
        <end position="123"/>
    </location>
</feature>
<dbReference type="RefSeq" id="WP_154473390.1">
    <property type="nucleotide sequence ID" value="NZ_VUMD01000016.1"/>
</dbReference>
<organism evidence="9 10">
    <name type="scientific">Clostridium porci</name>
    <dbReference type="NCBI Taxonomy" id="2605778"/>
    <lineage>
        <taxon>Bacteria</taxon>
        <taxon>Bacillati</taxon>
        <taxon>Bacillota</taxon>
        <taxon>Clostridia</taxon>
        <taxon>Eubacteriales</taxon>
        <taxon>Clostridiaceae</taxon>
        <taxon>Clostridium</taxon>
    </lineage>
</organism>
<evidence type="ECO:0000256" key="1">
    <source>
        <dbReference type="ARBA" id="ARBA00004496"/>
    </source>
</evidence>
<comment type="subcellular location">
    <subcellularLocation>
        <location evidence="1">Cytoplasm</location>
    </subcellularLocation>
</comment>
<accession>A0A7X2NN57</accession>
<evidence type="ECO:0000256" key="4">
    <source>
        <dbReference type="ARBA" id="ARBA00022597"/>
    </source>
</evidence>
<dbReference type="AlphaFoldDB" id="A0A7X2NN57"/>
<dbReference type="GO" id="GO:0005737">
    <property type="term" value="C:cytoplasm"/>
    <property type="evidence" value="ECO:0007669"/>
    <property type="project" value="UniProtKB-SubCell"/>
</dbReference>
<dbReference type="PROSITE" id="PS51096">
    <property type="entry name" value="PTS_EIIA_TYPE_4"/>
    <property type="match status" value="1"/>
</dbReference>
<dbReference type="InterPro" id="IPR036662">
    <property type="entry name" value="PTS_EIIA_man-typ_sf"/>
</dbReference>